<dbReference type="InterPro" id="IPR036737">
    <property type="entry name" value="OmpA-like_sf"/>
</dbReference>
<keyword evidence="6 7" id="KW-0472">Membrane</keyword>
<evidence type="ECO:0000256" key="2">
    <source>
        <dbReference type="ARBA" id="ARBA00008914"/>
    </source>
</evidence>
<gene>
    <name evidence="9" type="ORF">METZ01_LOCUS387246</name>
</gene>
<evidence type="ECO:0000256" key="6">
    <source>
        <dbReference type="ARBA" id="ARBA00023136"/>
    </source>
</evidence>
<dbReference type="InterPro" id="IPR006665">
    <property type="entry name" value="OmpA-like"/>
</dbReference>
<evidence type="ECO:0000256" key="3">
    <source>
        <dbReference type="ARBA" id="ARBA00022475"/>
    </source>
</evidence>
<protein>
    <recommendedName>
        <fullName evidence="8">OmpA-like domain-containing protein</fullName>
    </recommendedName>
</protein>
<evidence type="ECO:0000313" key="9">
    <source>
        <dbReference type="EMBL" id="SVD34392.1"/>
    </source>
</evidence>
<comment type="similarity">
    <text evidence="2">Belongs to the MotB family.</text>
</comment>
<keyword evidence="5 7" id="KW-1133">Transmembrane helix</keyword>
<dbReference type="InterPro" id="IPR025713">
    <property type="entry name" value="MotB-like_N_dom"/>
</dbReference>
<dbReference type="PROSITE" id="PS51123">
    <property type="entry name" value="OMPA_2"/>
    <property type="match status" value="1"/>
</dbReference>
<dbReference type="PANTHER" id="PTHR30329:SF21">
    <property type="entry name" value="LIPOPROTEIN YIAD-RELATED"/>
    <property type="match status" value="1"/>
</dbReference>
<accession>A0A382UJR3</accession>
<dbReference type="PANTHER" id="PTHR30329">
    <property type="entry name" value="STATOR ELEMENT OF FLAGELLAR MOTOR COMPLEX"/>
    <property type="match status" value="1"/>
</dbReference>
<sequence length="205" mass="22923">MAGGGGGAWKVAYADFVTAMMALFLVLWIINQDEKIKGDVSAHFKTRFKSITKQSVGIIPIENADLIKSKRAHFDNQSAIPLDHVRRLNQDLVVAFIQNPNYIDMKTLRVNMTDEGLLLEFFNDPSRRLFGQGGAELTGYGKLLFGIVAWTLAKHTDTLTTTSIEVEGHTGRNFKAKTDDTDDDHWSISTKRALVVRKHMEDEGV</sequence>
<organism evidence="9">
    <name type="scientific">marine metagenome</name>
    <dbReference type="NCBI Taxonomy" id="408172"/>
    <lineage>
        <taxon>unclassified sequences</taxon>
        <taxon>metagenomes</taxon>
        <taxon>ecological metagenomes</taxon>
    </lineage>
</organism>
<evidence type="ECO:0000256" key="7">
    <source>
        <dbReference type="SAM" id="Phobius"/>
    </source>
</evidence>
<evidence type="ECO:0000256" key="1">
    <source>
        <dbReference type="ARBA" id="ARBA00004162"/>
    </source>
</evidence>
<keyword evidence="4 7" id="KW-0812">Transmembrane</keyword>
<feature type="domain" description="OmpA-like" evidence="8">
    <location>
        <begin position="117"/>
        <end position="205"/>
    </location>
</feature>
<dbReference type="Pfam" id="PF13677">
    <property type="entry name" value="MotB_plug"/>
    <property type="match status" value="1"/>
</dbReference>
<feature type="transmembrane region" description="Helical" evidence="7">
    <location>
        <begin position="12"/>
        <end position="30"/>
    </location>
</feature>
<evidence type="ECO:0000256" key="4">
    <source>
        <dbReference type="ARBA" id="ARBA00022692"/>
    </source>
</evidence>
<dbReference type="EMBL" id="UINC01144711">
    <property type="protein sequence ID" value="SVD34392.1"/>
    <property type="molecule type" value="Genomic_DNA"/>
</dbReference>
<proteinExistence type="inferred from homology"/>
<reference evidence="9" key="1">
    <citation type="submission" date="2018-05" db="EMBL/GenBank/DDBJ databases">
        <authorList>
            <person name="Lanie J.A."/>
            <person name="Ng W.-L."/>
            <person name="Kazmierczak K.M."/>
            <person name="Andrzejewski T.M."/>
            <person name="Davidsen T.M."/>
            <person name="Wayne K.J."/>
            <person name="Tettelin H."/>
            <person name="Glass J.I."/>
            <person name="Rusch D."/>
            <person name="Podicherti R."/>
            <person name="Tsui H.-C.T."/>
            <person name="Winkler M.E."/>
        </authorList>
    </citation>
    <scope>NUCLEOTIDE SEQUENCE</scope>
</reference>
<evidence type="ECO:0000259" key="8">
    <source>
        <dbReference type="PROSITE" id="PS51123"/>
    </source>
</evidence>
<feature type="non-terminal residue" evidence="9">
    <location>
        <position position="205"/>
    </location>
</feature>
<name>A0A382UJR3_9ZZZZ</name>
<dbReference type="Gene3D" id="3.30.1330.60">
    <property type="entry name" value="OmpA-like domain"/>
    <property type="match status" value="1"/>
</dbReference>
<dbReference type="SUPFAM" id="SSF103088">
    <property type="entry name" value="OmpA-like"/>
    <property type="match status" value="1"/>
</dbReference>
<dbReference type="AlphaFoldDB" id="A0A382UJR3"/>
<dbReference type="InterPro" id="IPR050330">
    <property type="entry name" value="Bact_OuterMem_StrucFunc"/>
</dbReference>
<dbReference type="GO" id="GO:0005886">
    <property type="term" value="C:plasma membrane"/>
    <property type="evidence" value="ECO:0007669"/>
    <property type="project" value="UniProtKB-SubCell"/>
</dbReference>
<keyword evidence="3" id="KW-1003">Cell membrane</keyword>
<comment type="subcellular location">
    <subcellularLocation>
        <location evidence="1">Cell membrane</location>
        <topology evidence="1">Single-pass membrane protein</topology>
    </subcellularLocation>
</comment>
<evidence type="ECO:0000256" key="5">
    <source>
        <dbReference type="ARBA" id="ARBA00022989"/>
    </source>
</evidence>